<accession>A0A1M6MS92</accession>
<dbReference type="OrthoDB" id="2213423at2"/>
<dbReference type="RefSeq" id="WP_072988678.1">
    <property type="nucleotide sequence ID" value="NZ_FQZB01000011.1"/>
</dbReference>
<comment type="similarity">
    <text evidence="1">Belongs to the thioesterase family.</text>
</comment>
<sequence>MKKILLCLPFAGGSSTWYIKWSKYLDDSIFIETIELSGRGKRLWKPFYTTLMEAVDDIFLNIPEKIYENQYFLFGHSMGCTLVYELVYKIIKSGYPPPVHIFFSGRLSPEQCFNMKRVHDLPIMEFKEEILKLGGTSSEVFDEKELQKLFVPIMRADYKILEEHDYKKYKNLLPCDISILYGEKDEHTPEDKIYSWRSYTEKKCDFYSFPAGHFFIKDCEEDVVKIINKTIITYNL</sequence>
<evidence type="ECO:0000259" key="2">
    <source>
        <dbReference type="Pfam" id="PF00975"/>
    </source>
</evidence>
<dbReference type="Proteomes" id="UP000184310">
    <property type="component" value="Unassembled WGS sequence"/>
</dbReference>
<evidence type="ECO:0000256" key="1">
    <source>
        <dbReference type="ARBA" id="ARBA00007169"/>
    </source>
</evidence>
<keyword evidence="4" id="KW-1185">Reference proteome</keyword>
<dbReference type="Pfam" id="PF00975">
    <property type="entry name" value="Thioesterase"/>
    <property type="match status" value="1"/>
</dbReference>
<name>A0A1M6MS92_9CLOT</name>
<dbReference type="STRING" id="1121302.SAMN02745163_02744"/>
<gene>
    <name evidence="3" type="ORF">SAMN02745163_02744</name>
</gene>
<dbReference type="PANTHER" id="PTHR11487:SF0">
    <property type="entry name" value="S-ACYL FATTY ACID SYNTHASE THIOESTERASE, MEDIUM CHAIN"/>
    <property type="match status" value="1"/>
</dbReference>
<reference evidence="3 4" key="1">
    <citation type="submission" date="2016-11" db="EMBL/GenBank/DDBJ databases">
        <authorList>
            <person name="Jaros S."/>
            <person name="Januszkiewicz K."/>
            <person name="Wedrychowicz H."/>
        </authorList>
    </citation>
    <scope>NUCLEOTIDE SEQUENCE [LARGE SCALE GENOMIC DNA]</scope>
    <source>
        <strain evidence="3 4">DSM 21758</strain>
    </source>
</reference>
<dbReference type="EMBL" id="FQZB01000011">
    <property type="protein sequence ID" value="SHJ86314.1"/>
    <property type="molecule type" value="Genomic_DNA"/>
</dbReference>
<feature type="domain" description="Thioesterase" evidence="2">
    <location>
        <begin position="4"/>
        <end position="229"/>
    </location>
</feature>
<dbReference type="InterPro" id="IPR029058">
    <property type="entry name" value="AB_hydrolase_fold"/>
</dbReference>
<dbReference type="InterPro" id="IPR012223">
    <property type="entry name" value="TEII"/>
</dbReference>
<dbReference type="InterPro" id="IPR001031">
    <property type="entry name" value="Thioesterase"/>
</dbReference>
<protein>
    <submittedName>
        <fullName evidence="3">Surfactin synthase thioesterase subunit</fullName>
    </submittedName>
</protein>
<dbReference type="AlphaFoldDB" id="A0A1M6MS92"/>
<dbReference type="PANTHER" id="PTHR11487">
    <property type="entry name" value="THIOESTERASE"/>
    <property type="match status" value="1"/>
</dbReference>
<organism evidence="3 4">
    <name type="scientific">Clostridium cavendishii DSM 21758</name>
    <dbReference type="NCBI Taxonomy" id="1121302"/>
    <lineage>
        <taxon>Bacteria</taxon>
        <taxon>Bacillati</taxon>
        <taxon>Bacillota</taxon>
        <taxon>Clostridia</taxon>
        <taxon>Eubacteriales</taxon>
        <taxon>Clostridiaceae</taxon>
        <taxon>Clostridium</taxon>
    </lineage>
</organism>
<dbReference type="SUPFAM" id="SSF53474">
    <property type="entry name" value="alpha/beta-Hydrolases"/>
    <property type="match status" value="1"/>
</dbReference>
<dbReference type="Gene3D" id="3.40.50.1820">
    <property type="entry name" value="alpha/beta hydrolase"/>
    <property type="match status" value="1"/>
</dbReference>
<proteinExistence type="inferred from homology"/>
<evidence type="ECO:0000313" key="4">
    <source>
        <dbReference type="Proteomes" id="UP000184310"/>
    </source>
</evidence>
<dbReference type="GO" id="GO:0008610">
    <property type="term" value="P:lipid biosynthetic process"/>
    <property type="evidence" value="ECO:0007669"/>
    <property type="project" value="TreeGrafter"/>
</dbReference>
<evidence type="ECO:0000313" key="3">
    <source>
        <dbReference type="EMBL" id="SHJ86314.1"/>
    </source>
</evidence>